<keyword evidence="3" id="KW-1185">Reference proteome</keyword>
<keyword evidence="2" id="KW-0548">Nucleotidyltransferase</keyword>
<proteinExistence type="predicted"/>
<protein>
    <submittedName>
        <fullName evidence="2">RNA-directed DNA polymerase from mobile element jockey</fullName>
    </submittedName>
</protein>
<dbReference type="GO" id="GO:0003964">
    <property type="term" value="F:RNA-directed DNA polymerase activity"/>
    <property type="evidence" value="ECO:0007669"/>
    <property type="project" value="UniProtKB-KW"/>
</dbReference>
<evidence type="ECO:0000256" key="1">
    <source>
        <dbReference type="SAM" id="MobiDB-lite"/>
    </source>
</evidence>
<dbReference type="EMBL" id="VSRR010126339">
    <property type="protein sequence ID" value="MPD01259.1"/>
    <property type="molecule type" value="Genomic_DNA"/>
</dbReference>
<dbReference type="OrthoDB" id="6378051at2759"/>
<sequence>MAQTNMHEAAAALSDWVTTWGLTVSAPKSTHMCFTLKHLPSSPITSLCGQGVPYSRTHTFLGLHLDGPRLSWARHIDHLRTAYNKRLDILKKIAEVRWGANSDLLRYYLATIRPKLMYGSSIYRSAACSLLNKLDLIQNAALRISLGAMKSSPLKRDFVPALPPHSELTPVSSPRYPLFHLWGGPMHSCMAPWSMTTPPCQSPTNPQHPGLTTTTSTVH</sequence>
<gene>
    <name evidence="2" type="primary">pol_18</name>
    <name evidence="2" type="ORF">E2C01_096778</name>
</gene>
<comment type="caution">
    <text evidence="2">The sequence shown here is derived from an EMBL/GenBank/DDBJ whole genome shotgun (WGS) entry which is preliminary data.</text>
</comment>
<keyword evidence="2" id="KW-0808">Transferase</keyword>
<feature type="region of interest" description="Disordered" evidence="1">
    <location>
        <begin position="198"/>
        <end position="219"/>
    </location>
</feature>
<dbReference type="AlphaFoldDB" id="A0A5B7K860"/>
<evidence type="ECO:0000313" key="3">
    <source>
        <dbReference type="Proteomes" id="UP000324222"/>
    </source>
</evidence>
<dbReference type="Proteomes" id="UP000324222">
    <property type="component" value="Unassembled WGS sequence"/>
</dbReference>
<reference evidence="2 3" key="1">
    <citation type="submission" date="2019-05" db="EMBL/GenBank/DDBJ databases">
        <title>Another draft genome of Portunus trituberculatus and its Hox gene families provides insights of decapod evolution.</title>
        <authorList>
            <person name="Jeong J.-H."/>
            <person name="Song I."/>
            <person name="Kim S."/>
            <person name="Choi T."/>
            <person name="Kim D."/>
            <person name="Ryu S."/>
            <person name="Kim W."/>
        </authorList>
    </citation>
    <scope>NUCLEOTIDE SEQUENCE [LARGE SCALE GENOMIC DNA]</scope>
    <source>
        <tissue evidence="2">Muscle</tissue>
    </source>
</reference>
<name>A0A5B7K860_PORTR</name>
<accession>A0A5B7K860</accession>
<organism evidence="2 3">
    <name type="scientific">Portunus trituberculatus</name>
    <name type="common">Swimming crab</name>
    <name type="synonym">Neptunus trituberculatus</name>
    <dbReference type="NCBI Taxonomy" id="210409"/>
    <lineage>
        <taxon>Eukaryota</taxon>
        <taxon>Metazoa</taxon>
        <taxon>Ecdysozoa</taxon>
        <taxon>Arthropoda</taxon>
        <taxon>Crustacea</taxon>
        <taxon>Multicrustacea</taxon>
        <taxon>Malacostraca</taxon>
        <taxon>Eumalacostraca</taxon>
        <taxon>Eucarida</taxon>
        <taxon>Decapoda</taxon>
        <taxon>Pleocyemata</taxon>
        <taxon>Brachyura</taxon>
        <taxon>Eubrachyura</taxon>
        <taxon>Portunoidea</taxon>
        <taxon>Portunidae</taxon>
        <taxon>Portuninae</taxon>
        <taxon>Portunus</taxon>
    </lineage>
</organism>
<evidence type="ECO:0000313" key="2">
    <source>
        <dbReference type="EMBL" id="MPD01259.1"/>
    </source>
</evidence>
<keyword evidence="2" id="KW-0695">RNA-directed DNA polymerase</keyword>